<dbReference type="AlphaFoldDB" id="X0XRQ0"/>
<organism evidence="2">
    <name type="scientific">marine sediment metagenome</name>
    <dbReference type="NCBI Taxonomy" id="412755"/>
    <lineage>
        <taxon>unclassified sequences</taxon>
        <taxon>metagenomes</taxon>
        <taxon>ecological metagenomes</taxon>
    </lineage>
</organism>
<evidence type="ECO:0000256" key="1">
    <source>
        <dbReference type="SAM" id="Phobius"/>
    </source>
</evidence>
<keyword evidence="1" id="KW-0812">Transmembrane</keyword>
<comment type="caution">
    <text evidence="2">The sequence shown here is derived from an EMBL/GenBank/DDBJ whole genome shotgun (WGS) entry which is preliminary data.</text>
</comment>
<feature type="transmembrane region" description="Helical" evidence="1">
    <location>
        <begin position="90"/>
        <end position="113"/>
    </location>
</feature>
<sequence length="118" mass="13304">SCEILPSTGVTATLFHKKSFEDEFKEIGMDWNDTTFWAIIPRDEISILGVEYYITARSTAGVGSSPATSPAEEPHVIEVYETTEKYEPPIFYPVATFIGAAAILVLLVLLWWFRLRET</sequence>
<accession>X0XRQ0</accession>
<evidence type="ECO:0000313" key="2">
    <source>
        <dbReference type="EMBL" id="GAG45874.1"/>
    </source>
</evidence>
<name>X0XRQ0_9ZZZZ</name>
<feature type="non-terminal residue" evidence="2">
    <location>
        <position position="1"/>
    </location>
</feature>
<keyword evidence="1" id="KW-1133">Transmembrane helix</keyword>
<protein>
    <submittedName>
        <fullName evidence="2">Uncharacterized protein</fullName>
    </submittedName>
</protein>
<dbReference type="EMBL" id="BARS01052806">
    <property type="protein sequence ID" value="GAG45874.1"/>
    <property type="molecule type" value="Genomic_DNA"/>
</dbReference>
<reference evidence="2" key="1">
    <citation type="journal article" date="2014" name="Front. Microbiol.">
        <title>High frequency of phylogenetically diverse reductive dehalogenase-homologous genes in deep subseafloor sedimentary metagenomes.</title>
        <authorList>
            <person name="Kawai M."/>
            <person name="Futagami T."/>
            <person name="Toyoda A."/>
            <person name="Takaki Y."/>
            <person name="Nishi S."/>
            <person name="Hori S."/>
            <person name="Arai W."/>
            <person name="Tsubouchi T."/>
            <person name="Morono Y."/>
            <person name="Uchiyama I."/>
            <person name="Ito T."/>
            <person name="Fujiyama A."/>
            <person name="Inagaki F."/>
            <person name="Takami H."/>
        </authorList>
    </citation>
    <scope>NUCLEOTIDE SEQUENCE</scope>
    <source>
        <strain evidence="2">Expedition CK06-06</strain>
    </source>
</reference>
<gene>
    <name evidence="2" type="ORF">S01H1_78454</name>
</gene>
<keyword evidence="1" id="KW-0472">Membrane</keyword>
<proteinExistence type="predicted"/>